<dbReference type="WBParaSite" id="TREG1_27730.3">
    <property type="protein sequence ID" value="TREG1_27730.3"/>
    <property type="gene ID" value="TREG1_27730"/>
</dbReference>
<keyword evidence="1" id="KW-1133">Transmembrane helix</keyword>
<feature type="transmembrane region" description="Helical" evidence="1">
    <location>
        <begin position="39"/>
        <end position="66"/>
    </location>
</feature>
<evidence type="ECO:0000313" key="3">
    <source>
        <dbReference type="WBParaSite" id="TREG1_27730.3"/>
    </source>
</evidence>
<feature type="transmembrane region" description="Helical" evidence="1">
    <location>
        <begin position="78"/>
        <end position="97"/>
    </location>
</feature>
<dbReference type="Proteomes" id="UP000050795">
    <property type="component" value="Unassembled WGS sequence"/>
</dbReference>
<dbReference type="WBParaSite" id="TREG1_27730.6">
    <property type="protein sequence ID" value="TREG1_27730.6"/>
    <property type="gene ID" value="TREG1_27730"/>
</dbReference>
<evidence type="ECO:0000313" key="2">
    <source>
        <dbReference type="Proteomes" id="UP000050795"/>
    </source>
</evidence>
<proteinExistence type="predicted"/>
<keyword evidence="1" id="KW-0472">Membrane</keyword>
<sequence>MSSCRVLEIPYNTDISKWRYSDNFRLLTFMRRLITYSRIIFILNVFAIVVSQLGIAFGLTSLITQVVDISFWVKTNPIYLYVISAIYFVLEIVWAFVKPVSAVFPWNLVYLMVMTLLSSYIIAAESEEYTDDVPFIAFAFMWTMLQVIVSFAMFIMNDFTETALTRIVNVVYAVTILVGQIAFFLRNQTKIPLLIAGTIGFPCTCYLLVKEVKWVFGQGKYFYPENNVVRPARNIYGYCWSLFLTILWVYAYSGMRVTFSNLMIS</sequence>
<organism evidence="2 4">
    <name type="scientific">Trichobilharzia regenti</name>
    <name type="common">Nasal bird schistosome</name>
    <dbReference type="NCBI Taxonomy" id="157069"/>
    <lineage>
        <taxon>Eukaryota</taxon>
        <taxon>Metazoa</taxon>
        <taxon>Spiralia</taxon>
        <taxon>Lophotrochozoa</taxon>
        <taxon>Platyhelminthes</taxon>
        <taxon>Trematoda</taxon>
        <taxon>Digenea</taxon>
        <taxon>Strigeidida</taxon>
        <taxon>Schistosomatoidea</taxon>
        <taxon>Schistosomatidae</taxon>
        <taxon>Trichobilharzia</taxon>
    </lineage>
</organism>
<feature type="transmembrane region" description="Helical" evidence="1">
    <location>
        <begin position="104"/>
        <end position="123"/>
    </location>
</feature>
<keyword evidence="1" id="KW-0812">Transmembrane</keyword>
<protein>
    <submittedName>
        <fullName evidence="3 4">Uncharacterized protein</fullName>
    </submittedName>
</protein>
<reference evidence="3 4" key="2">
    <citation type="submission" date="2023-11" db="UniProtKB">
        <authorList>
            <consortium name="WormBaseParasite"/>
        </authorList>
    </citation>
    <scope>IDENTIFICATION</scope>
</reference>
<reference evidence="2" key="1">
    <citation type="submission" date="2022-06" db="EMBL/GenBank/DDBJ databases">
        <authorList>
            <person name="Berger JAMES D."/>
            <person name="Berger JAMES D."/>
        </authorList>
    </citation>
    <scope>NUCLEOTIDE SEQUENCE [LARGE SCALE GENOMIC DNA]</scope>
</reference>
<accession>A0AA85JF64</accession>
<dbReference type="AlphaFoldDB" id="A0AA85JF64"/>
<name>A0AA85JF64_TRIRE</name>
<keyword evidence="2" id="KW-1185">Reference proteome</keyword>
<dbReference type="WBParaSite" id="TREG1_27730.4">
    <property type="protein sequence ID" value="TREG1_27730.4"/>
    <property type="gene ID" value="TREG1_27730"/>
</dbReference>
<feature type="transmembrane region" description="Helical" evidence="1">
    <location>
        <begin position="235"/>
        <end position="253"/>
    </location>
</feature>
<feature type="transmembrane region" description="Helical" evidence="1">
    <location>
        <begin position="167"/>
        <end position="185"/>
    </location>
</feature>
<feature type="transmembrane region" description="Helical" evidence="1">
    <location>
        <begin position="191"/>
        <end position="209"/>
    </location>
</feature>
<evidence type="ECO:0000256" key="1">
    <source>
        <dbReference type="SAM" id="Phobius"/>
    </source>
</evidence>
<feature type="transmembrane region" description="Helical" evidence="1">
    <location>
        <begin position="135"/>
        <end position="155"/>
    </location>
</feature>
<evidence type="ECO:0000313" key="4">
    <source>
        <dbReference type="WBParaSite" id="TREG1_27730.4"/>
    </source>
</evidence>